<feature type="transmembrane region" description="Helical" evidence="1">
    <location>
        <begin position="505"/>
        <end position="524"/>
    </location>
</feature>
<keyword evidence="3" id="KW-1185">Reference proteome</keyword>
<feature type="transmembrane region" description="Helical" evidence="1">
    <location>
        <begin position="236"/>
        <end position="257"/>
    </location>
</feature>
<feature type="transmembrane region" description="Helical" evidence="1">
    <location>
        <begin position="80"/>
        <end position="100"/>
    </location>
</feature>
<sequence>MNGLAGTGTLLRLALRRDRIMLPAWVYAITAMTISTGYSFGTLYGTASAREQFARGMNTNGSLRALYGTVYDAGVGGLTAWRMGAFGAALAGLMSILLVVRHTRADEEDGRLELVGAGAVGRRAPLTAALLTVLLADLLLAALVAAGLAALGQPAGGALAFGSALAVTGLVFAALAGVAAQAVETGRAASGTASAALGLGFVLRAAGDSDSRTHWLSWLSPLGWSEQVRPFADNRWWAVALGLLAACALAASAYVLVGRRDLGAGLLPRRPGPASAAPALRSQLALARRLQSATLYGWCAGFAVAGAVFGSVAKGAATLVGDNQQVGDILHRIGGQGSFADAYLATILGLFGMVAAVYAVQCVQRLRGEETAGRAEPVLASAVSRSAWAGGHLLFALLGSAVLLATGGLAAGLTAGATLGDLPRRLGALVGGALVQLPAVWLTAAAVLAVFGLRPRWTSAGWGMPAAFLVIGWLGPVLRLGRPILDLSPFTHLPHLPGGTVSAQPLLWLTAVAAGLAAAGLAGLNRRDLG</sequence>
<feature type="transmembrane region" description="Helical" evidence="1">
    <location>
        <begin position="433"/>
        <end position="453"/>
    </location>
</feature>
<feature type="transmembrane region" description="Helical" evidence="1">
    <location>
        <begin position="465"/>
        <end position="485"/>
    </location>
</feature>
<reference evidence="2 3" key="1">
    <citation type="journal article" date="2019" name="Int. J. Syst. Evol. Microbiol.">
        <title>The Global Catalogue of Microorganisms (GCM) 10K type strain sequencing project: providing services to taxonomists for standard genome sequencing and annotation.</title>
        <authorList>
            <consortium name="The Broad Institute Genomics Platform"/>
            <consortium name="The Broad Institute Genome Sequencing Center for Infectious Disease"/>
            <person name="Wu L."/>
            <person name="Ma J."/>
        </authorList>
    </citation>
    <scope>NUCLEOTIDE SEQUENCE [LARGE SCALE GENOMIC DNA]</scope>
    <source>
        <strain evidence="2 3">JCM 7356</strain>
    </source>
</reference>
<evidence type="ECO:0000256" key="1">
    <source>
        <dbReference type="SAM" id="Phobius"/>
    </source>
</evidence>
<feature type="transmembrane region" description="Helical" evidence="1">
    <location>
        <begin position="128"/>
        <end position="151"/>
    </location>
</feature>
<feature type="transmembrane region" description="Helical" evidence="1">
    <location>
        <begin position="393"/>
        <end position="413"/>
    </location>
</feature>
<feature type="transmembrane region" description="Helical" evidence="1">
    <location>
        <begin position="295"/>
        <end position="313"/>
    </location>
</feature>
<feature type="transmembrane region" description="Helical" evidence="1">
    <location>
        <begin position="188"/>
        <end position="207"/>
    </location>
</feature>
<name>A0ABN3E3Q6_9ACTN</name>
<accession>A0ABN3E3Q6</accession>
<gene>
    <name evidence="2" type="ORF">GCM10010430_32420</name>
</gene>
<proteinExistence type="predicted"/>
<feature type="transmembrane region" description="Helical" evidence="1">
    <location>
        <begin position="157"/>
        <end position="176"/>
    </location>
</feature>
<evidence type="ECO:0000313" key="3">
    <source>
        <dbReference type="Proteomes" id="UP001500305"/>
    </source>
</evidence>
<comment type="caution">
    <text evidence="2">The sequence shown here is derived from an EMBL/GenBank/DDBJ whole genome shotgun (WGS) entry which is preliminary data.</text>
</comment>
<feature type="transmembrane region" description="Helical" evidence="1">
    <location>
        <begin position="20"/>
        <end position="40"/>
    </location>
</feature>
<keyword evidence="1" id="KW-1133">Transmembrane helix</keyword>
<organism evidence="2 3">
    <name type="scientific">Kitasatospora cystarginea</name>
    <dbReference type="NCBI Taxonomy" id="58350"/>
    <lineage>
        <taxon>Bacteria</taxon>
        <taxon>Bacillati</taxon>
        <taxon>Actinomycetota</taxon>
        <taxon>Actinomycetes</taxon>
        <taxon>Kitasatosporales</taxon>
        <taxon>Streptomycetaceae</taxon>
        <taxon>Kitasatospora</taxon>
    </lineage>
</organism>
<dbReference type="Proteomes" id="UP001500305">
    <property type="component" value="Unassembled WGS sequence"/>
</dbReference>
<dbReference type="RefSeq" id="WP_344637084.1">
    <property type="nucleotide sequence ID" value="NZ_BAAATR010000012.1"/>
</dbReference>
<keyword evidence="1" id="KW-0812">Transmembrane</keyword>
<keyword evidence="1" id="KW-0472">Membrane</keyword>
<protein>
    <submittedName>
        <fullName evidence="2">ABC transporter membrane-spanning protein</fullName>
    </submittedName>
</protein>
<feature type="transmembrane region" description="Helical" evidence="1">
    <location>
        <begin position="342"/>
        <end position="360"/>
    </location>
</feature>
<dbReference type="EMBL" id="BAAATR010000012">
    <property type="protein sequence ID" value="GAA2247631.1"/>
    <property type="molecule type" value="Genomic_DNA"/>
</dbReference>
<evidence type="ECO:0000313" key="2">
    <source>
        <dbReference type="EMBL" id="GAA2247631.1"/>
    </source>
</evidence>